<evidence type="ECO:0000313" key="3">
    <source>
        <dbReference type="Proteomes" id="UP000515165"/>
    </source>
</evidence>
<dbReference type="InterPro" id="IPR033533">
    <property type="entry name" value="PRR27"/>
</dbReference>
<evidence type="ECO:0000256" key="2">
    <source>
        <dbReference type="SAM" id="SignalP"/>
    </source>
</evidence>
<dbReference type="GO" id="GO:0070062">
    <property type="term" value="C:extracellular exosome"/>
    <property type="evidence" value="ECO:0007669"/>
    <property type="project" value="TreeGrafter"/>
</dbReference>
<dbReference type="PANTHER" id="PTHR39415">
    <property type="entry name" value="PROLINE-RICH PROTEIN 27"/>
    <property type="match status" value="1"/>
</dbReference>
<dbReference type="RefSeq" id="XP_027456007.2">
    <property type="nucleotide sequence ID" value="XM_027600206.2"/>
</dbReference>
<dbReference type="OrthoDB" id="9540201at2759"/>
<dbReference type="CTD" id="401137"/>
<accession>A0A6J2DP36</accession>
<dbReference type="PANTHER" id="PTHR39415:SF1">
    <property type="entry name" value="PROLINE-RICH PROTEIN 27"/>
    <property type="match status" value="1"/>
</dbReference>
<dbReference type="RefSeq" id="XP_027456008.2">
    <property type="nucleotide sequence ID" value="XM_027600207.2"/>
</dbReference>
<evidence type="ECO:0000313" key="4">
    <source>
        <dbReference type="RefSeq" id="XP_027456007.2"/>
    </source>
</evidence>
<keyword evidence="2" id="KW-0732">Signal</keyword>
<organism evidence="3 5">
    <name type="scientific">Zalophus californianus</name>
    <name type="common">California sealion</name>
    <dbReference type="NCBI Taxonomy" id="9704"/>
    <lineage>
        <taxon>Eukaryota</taxon>
        <taxon>Metazoa</taxon>
        <taxon>Chordata</taxon>
        <taxon>Craniata</taxon>
        <taxon>Vertebrata</taxon>
        <taxon>Euteleostomi</taxon>
        <taxon>Mammalia</taxon>
        <taxon>Eutheria</taxon>
        <taxon>Laurasiatheria</taxon>
        <taxon>Carnivora</taxon>
        <taxon>Caniformia</taxon>
        <taxon>Pinnipedia</taxon>
        <taxon>Otariidae</taxon>
        <taxon>Zalophus</taxon>
    </lineage>
</organism>
<sequence>MKFLLLAYILCVSFAKMGFHFPDEKVLSSGEEDYSDNHYPLDPSLNILYPTSGLNFAPPFRPSRNKIPSYPGNPDPDSGVPSYPWILNSPGALLYHSPSFTIITSSVPSSPQISSYFVPPLSRLEGPFIPLSASMPVAAEPHISTPLVTTPTTPPNPKLIAVEPGPLESDEAEPAASEPQPS</sequence>
<feature type="chain" id="PRO_5044640334" evidence="2">
    <location>
        <begin position="16"/>
        <end position="182"/>
    </location>
</feature>
<proteinExistence type="predicted"/>
<protein>
    <submittedName>
        <fullName evidence="4 5">Proline-rich protein 27 isoform X1</fullName>
    </submittedName>
</protein>
<gene>
    <name evidence="4 5" type="primary">PRR27</name>
</gene>
<keyword evidence="3" id="KW-1185">Reference proteome</keyword>
<reference evidence="4 5" key="1">
    <citation type="submission" date="2025-04" db="UniProtKB">
        <authorList>
            <consortium name="RefSeq"/>
        </authorList>
    </citation>
    <scope>IDENTIFICATION</scope>
    <source>
        <tissue evidence="4 5">Blood</tissue>
    </source>
</reference>
<evidence type="ECO:0000256" key="1">
    <source>
        <dbReference type="SAM" id="MobiDB-lite"/>
    </source>
</evidence>
<evidence type="ECO:0000313" key="5">
    <source>
        <dbReference type="RefSeq" id="XP_027456008.2"/>
    </source>
</evidence>
<dbReference type="Proteomes" id="UP000515165">
    <property type="component" value="Chromosome 2"/>
</dbReference>
<dbReference type="KEGG" id="zca:113925669"/>
<name>A0A6J2DP36_ZALCA</name>
<dbReference type="GeneID" id="113925669"/>
<dbReference type="AlphaFoldDB" id="A0A6J2DP36"/>
<feature type="signal peptide" evidence="2">
    <location>
        <begin position="1"/>
        <end position="15"/>
    </location>
</feature>
<feature type="region of interest" description="Disordered" evidence="1">
    <location>
        <begin position="144"/>
        <end position="182"/>
    </location>
</feature>